<dbReference type="InterPro" id="IPR009057">
    <property type="entry name" value="Homeodomain-like_sf"/>
</dbReference>
<organism evidence="6 7">
    <name type="scientific">Rhodococcus globerulus</name>
    <dbReference type="NCBI Taxonomy" id="33008"/>
    <lineage>
        <taxon>Bacteria</taxon>
        <taxon>Bacillati</taxon>
        <taxon>Actinomycetota</taxon>
        <taxon>Actinomycetes</taxon>
        <taxon>Mycobacteriales</taxon>
        <taxon>Nocardiaceae</taxon>
        <taxon>Rhodococcus</taxon>
    </lineage>
</organism>
<evidence type="ECO:0000313" key="7">
    <source>
        <dbReference type="Proteomes" id="UP001185927"/>
    </source>
</evidence>
<accession>A0ABU4C368</accession>
<evidence type="ECO:0000313" key="6">
    <source>
        <dbReference type="EMBL" id="MDV6270855.1"/>
    </source>
</evidence>
<feature type="domain" description="HTH tetR-type" evidence="5">
    <location>
        <begin position="2"/>
        <end position="62"/>
    </location>
</feature>
<evidence type="ECO:0000256" key="3">
    <source>
        <dbReference type="ARBA" id="ARBA00023163"/>
    </source>
</evidence>
<dbReference type="InterPro" id="IPR001647">
    <property type="entry name" value="HTH_TetR"/>
</dbReference>
<evidence type="ECO:0000256" key="4">
    <source>
        <dbReference type="PROSITE-ProRule" id="PRU00335"/>
    </source>
</evidence>
<dbReference type="Pfam" id="PF17920">
    <property type="entry name" value="TetR_C_16"/>
    <property type="match status" value="1"/>
</dbReference>
<dbReference type="RefSeq" id="WP_317545303.1">
    <property type="nucleotide sequence ID" value="NZ_JAWLKB010000025.1"/>
</dbReference>
<dbReference type="Pfam" id="PF00440">
    <property type="entry name" value="TetR_N"/>
    <property type="match status" value="1"/>
</dbReference>
<evidence type="ECO:0000256" key="1">
    <source>
        <dbReference type="ARBA" id="ARBA00023015"/>
    </source>
</evidence>
<dbReference type="InterPro" id="IPR041678">
    <property type="entry name" value="TetR_C_16"/>
</dbReference>
<dbReference type="EMBL" id="JAWLKB010000025">
    <property type="protein sequence ID" value="MDV6270855.1"/>
    <property type="molecule type" value="Genomic_DNA"/>
</dbReference>
<evidence type="ECO:0000259" key="5">
    <source>
        <dbReference type="PROSITE" id="PS50977"/>
    </source>
</evidence>
<dbReference type="PANTHER" id="PTHR30055:SF234">
    <property type="entry name" value="HTH-TYPE TRANSCRIPTIONAL REGULATOR BETI"/>
    <property type="match status" value="1"/>
</dbReference>
<gene>
    <name evidence="6" type="ORF">R3Q16_29940</name>
</gene>
<evidence type="ECO:0000256" key="2">
    <source>
        <dbReference type="ARBA" id="ARBA00023125"/>
    </source>
</evidence>
<dbReference type="SUPFAM" id="SSF48498">
    <property type="entry name" value="Tetracyclin repressor-like, C-terminal domain"/>
    <property type="match status" value="1"/>
</dbReference>
<dbReference type="PANTHER" id="PTHR30055">
    <property type="entry name" value="HTH-TYPE TRANSCRIPTIONAL REGULATOR RUTR"/>
    <property type="match status" value="1"/>
</dbReference>
<keyword evidence="1" id="KW-0805">Transcription regulation</keyword>
<dbReference type="PROSITE" id="PS50977">
    <property type="entry name" value="HTH_TETR_2"/>
    <property type="match status" value="1"/>
</dbReference>
<proteinExistence type="predicted"/>
<comment type="caution">
    <text evidence="6">The sequence shown here is derived from an EMBL/GenBank/DDBJ whole genome shotgun (WGS) entry which is preliminary data.</text>
</comment>
<feature type="DNA-binding region" description="H-T-H motif" evidence="4">
    <location>
        <begin position="25"/>
        <end position="44"/>
    </location>
</feature>
<keyword evidence="3" id="KW-0804">Transcription</keyword>
<keyword evidence="7" id="KW-1185">Reference proteome</keyword>
<sequence length="175" mass="19313">MSRARDATIAVATELFAERGYSDVTIRDIAYLANLSPAMIIKCFGSKENLFHEVATVKPLSLPDVPDSELGERLVRDLFDRFQANAIEPMARAFVLRLTAPDPDSVRKNFTEGYFDPLAERLGGGADARLRAELVVSALVGLAATLRIFDPRAISERTDEVQHSYGMTVQRLLDG</sequence>
<protein>
    <submittedName>
        <fullName evidence="6">TetR family transcriptional regulator</fullName>
    </submittedName>
</protein>
<reference evidence="6 7" key="1">
    <citation type="submission" date="2023-10" db="EMBL/GenBank/DDBJ databases">
        <title>Development of a sustainable strategy for remediation of hydrocarbon-contaminated territories based on the waste exchange concept.</title>
        <authorList>
            <person name="Krivoruchko A."/>
        </authorList>
    </citation>
    <scope>NUCLEOTIDE SEQUENCE [LARGE SCALE GENOMIC DNA]</scope>
    <source>
        <strain evidence="6 7">IEGM 1203</strain>
    </source>
</reference>
<dbReference type="Proteomes" id="UP001185927">
    <property type="component" value="Unassembled WGS sequence"/>
</dbReference>
<dbReference type="InterPro" id="IPR050109">
    <property type="entry name" value="HTH-type_TetR-like_transc_reg"/>
</dbReference>
<dbReference type="Gene3D" id="1.10.357.10">
    <property type="entry name" value="Tetracycline Repressor, domain 2"/>
    <property type="match status" value="1"/>
</dbReference>
<dbReference type="InterPro" id="IPR036271">
    <property type="entry name" value="Tet_transcr_reg_TetR-rel_C_sf"/>
</dbReference>
<dbReference type="SUPFAM" id="SSF46689">
    <property type="entry name" value="Homeodomain-like"/>
    <property type="match status" value="1"/>
</dbReference>
<name>A0ABU4C368_RHOGO</name>
<keyword evidence="2 4" id="KW-0238">DNA-binding</keyword>